<protein>
    <submittedName>
        <fullName evidence="2">Uncharacterized protein</fullName>
    </submittedName>
</protein>
<accession>A0A1R4K7W6</accession>
<dbReference type="Proteomes" id="UP000195611">
    <property type="component" value="Unassembled WGS sequence"/>
</dbReference>
<evidence type="ECO:0000313" key="3">
    <source>
        <dbReference type="Proteomes" id="UP000195611"/>
    </source>
</evidence>
<proteinExistence type="predicted"/>
<feature type="region of interest" description="Disordered" evidence="1">
    <location>
        <begin position="20"/>
        <end position="40"/>
    </location>
</feature>
<reference evidence="2 3" key="1">
    <citation type="submission" date="2017-02" db="EMBL/GenBank/DDBJ databases">
        <authorList>
            <person name="Peterson S.W."/>
        </authorList>
    </citation>
    <scope>NUCLEOTIDE SEQUENCE [LARGE SCALE GENOMIC DNA]</scope>
    <source>
        <strain evidence="2 3">42ea</strain>
    </source>
</reference>
<sequence>MRLLQCVQYNLGKVKPKLDTVTQLEKPDSKENMEKAGNAN</sequence>
<evidence type="ECO:0000256" key="1">
    <source>
        <dbReference type="SAM" id="MobiDB-lite"/>
    </source>
</evidence>
<feature type="compositionally biased region" description="Basic and acidic residues" evidence="1">
    <location>
        <begin position="25"/>
        <end position="34"/>
    </location>
</feature>
<evidence type="ECO:0000313" key="2">
    <source>
        <dbReference type="EMBL" id="SJN40420.1"/>
    </source>
</evidence>
<name>A0A1R4K7W6_9LACT</name>
<dbReference type="AlphaFoldDB" id="A0A1R4K7W6"/>
<organism evidence="2 3">
    <name type="scientific">Marinilactibacillus psychrotolerans 42ea</name>
    <dbReference type="NCBI Taxonomy" id="1255609"/>
    <lineage>
        <taxon>Bacteria</taxon>
        <taxon>Bacillati</taxon>
        <taxon>Bacillota</taxon>
        <taxon>Bacilli</taxon>
        <taxon>Lactobacillales</taxon>
        <taxon>Carnobacteriaceae</taxon>
        <taxon>Marinilactibacillus</taxon>
    </lineage>
</organism>
<gene>
    <name evidence="2" type="ORF">FM115_08495</name>
</gene>
<dbReference type="EMBL" id="FUKW01000121">
    <property type="protein sequence ID" value="SJN40420.1"/>
    <property type="molecule type" value="Genomic_DNA"/>
</dbReference>